<dbReference type="InterPro" id="IPR046341">
    <property type="entry name" value="SET_dom_sf"/>
</dbReference>
<dbReference type="InterPro" id="IPR001214">
    <property type="entry name" value="SET_dom"/>
</dbReference>
<dbReference type="OrthoDB" id="1028014at2759"/>
<dbReference type="RefSeq" id="XP_003958778.1">
    <property type="nucleotide sequence ID" value="XM_003958729.1"/>
</dbReference>
<name>H2AZ87_KAZAF</name>
<keyword evidence="3" id="KW-1185">Reference proteome</keyword>
<evidence type="ECO:0000259" key="1">
    <source>
        <dbReference type="PROSITE" id="PS50280"/>
    </source>
</evidence>
<dbReference type="eggNOG" id="KOG2084">
    <property type="taxonomic scope" value="Eukaryota"/>
</dbReference>
<dbReference type="InterPro" id="IPR050869">
    <property type="entry name" value="H3K4_H4K5_MeTrfase"/>
</dbReference>
<organism evidence="2 3">
    <name type="scientific">Kazachstania africana (strain ATCC 22294 / BCRC 22015 / CBS 2517 / CECT 1963 / NBRC 1671 / NRRL Y-8276)</name>
    <name type="common">Yeast</name>
    <name type="synonym">Kluyveromyces africanus</name>
    <dbReference type="NCBI Taxonomy" id="1071382"/>
    <lineage>
        <taxon>Eukaryota</taxon>
        <taxon>Fungi</taxon>
        <taxon>Dikarya</taxon>
        <taxon>Ascomycota</taxon>
        <taxon>Saccharomycotina</taxon>
        <taxon>Saccharomycetes</taxon>
        <taxon>Saccharomycetales</taxon>
        <taxon>Saccharomycetaceae</taxon>
        <taxon>Kazachstania</taxon>
    </lineage>
</organism>
<dbReference type="HOGENOM" id="CLU_038964_1_0_1"/>
<dbReference type="GO" id="GO:0005634">
    <property type="term" value="C:nucleus"/>
    <property type="evidence" value="ECO:0007669"/>
    <property type="project" value="TreeGrafter"/>
</dbReference>
<proteinExistence type="predicted"/>
<dbReference type="EMBL" id="HE650828">
    <property type="protein sequence ID" value="CCF59643.1"/>
    <property type="molecule type" value="Genomic_DNA"/>
</dbReference>
<dbReference type="Pfam" id="PF00856">
    <property type="entry name" value="SET"/>
    <property type="match status" value="1"/>
</dbReference>
<dbReference type="SMART" id="SM00317">
    <property type="entry name" value="SET"/>
    <property type="match status" value="1"/>
</dbReference>
<protein>
    <recommendedName>
        <fullName evidence="1">SET domain-containing protein</fullName>
    </recommendedName>
</protein>
<sequence length="371" mass="43126">MTVDEHEGPLFEIKQTAWGGRACFAKEDIPKGTRVLEIDDYTGSCVSYEFRKEVCCYCYAYSYGKTMKFKLDKTSVESLIQMSNRKIDINMKKFQGAGLWFCSEECCGEFLHLPNIIDLIESYEILLTSFHSMLKRHNSDDDKEAELNSVTISKEIIDSQWDKITKSWILSIEKIKSSKRLNKLPVISEDEYSCCRFVCSSLYRLSNFSEDSLTMKSFQHLQSNELEKISKFPILLHFQESVFNTLYILLPNNLKCHLSTDSFRHILGSEYANSFGLWQEDESLESRECYGYWVLPRASYFNHSCDPNITKTRNGRIMDFILNRDVKVGEELSINYAGTLNLPLTERREFMRNGWFFDCGCQKCLKELSDG</sequence>
<dbReference type="STRING" id="1071382.H2AZ87"/>
<evidence type="ECO:0000313" key="3">
    <source>
        <dbReference type="Proteomes" id="UP000005220"/>
    </source>
</evidence>
<reference evidence="2 3" key="1">
    <citation type="journal article" date="2011" name="Proc. Natl. Acad. Sci. U.S.A.">
        <title>Evolutionary erosion of yeast sex chromosomes by mating-type switching accidents.</title>
        <authorList>
            <person name="Gordon J.L."/>
            <person name="Armisen D."/>
            <person name="Proux-Wera E."/>
            <person name="Oheigeartaigh S.S."/>
            <person name="Byrne K.P."/>
            <person name="Wolfe K.H."/>
        </authorList>
    </citation>
    <scope>NUCLEOTIDE SEQUENCE [LARGE SCALE GENOMIC DNA]</scope>
    <source>
        <strain evidence="3">ATCC 22294 / BCRC 22015 / CBS 2517 / CECT 1963 / NBRC 1671 / NRRL Y-8276</strain>
    </source>
</reference>
<feature type="domain" description="SET" evidence="1">
    <location>
        <begin position="9"/>
        <end position="337"/>
    </location>
</feature>
<dbReference type="KEGG" id="kaf:KAFR_0H02340"/>
<gene>
    <name evidence="2" type="primary">KAFR0H02340</name>
    <name evidence="2" type="ORF">KAFR_0H02340</name>
</gene>
<dbReference type="AlphaFoldDB" id="H2AZ87"/>
<dbReference type="SUPFAM" id="SSF82199">
    <property type="entry name" value="SET domain"/>
    <property type="match status" value="2"/>
</dbReference>
<evidence type="ECO:0000313" key="2">
    <source>
        <dbReference type="EMBL" id="CCF59643.1"/>
    </source>
</evidence>
<dbReference type="PANTHER" id="PTHR12197:SF294">
    <property type="entry name" value="POTENTIAL PROTEIN LYSINE METHYLTRANSFERASE SET6"/>
    <property type="match status" value="1"/>
</dbReference>
<dbReference type="GeneID" id="13887639"/>
<dbReference type="PANTHER" id="PTHR12197">
    <property type="entry name" value="HISTONE-LYSINE N-METHYLTRANSFERASE SMYD"/>
    <property type="match status" value="1"/>
</dbReference>
<accession>H2AZ87</accession>
<dbReference type="InParanoid" id="H2AZ87"/>
<dbReference type="Gene3D" id="2.170.270.10">
    <property type="entry name" value="SET domain"/>
    <property type="match status" value="1"/>
</dbReference>
<dbReference type="FunCoup" id="H2AZ87">
    <property type="interactions" value="87"/>
</dbReference>
<dbReference type="Proteomes" id="UP000005220">
    <property type="component" value="Chromosome 8"/>
</dbReference>
<dbReference type="PROSITE" id="PS50280">
    <property type="entry name" value="SET"/>
    <property type="match status" value="1"/>
</dbReference>